<sequence length="188" mass="21118">MKKLVSLLIILLFLISCGSSKSKYVTTRKVIIPKKEPETSTTNTLPLPKSTEPVVVTKEEYELINKIIDNAKDYIGVKYKTGGTTKSGMDCSGLVSTAFSEEDINLPRVSRDMALEGEWVDLKDVREGDLVFFATRKNSRVINHVGIVTDSRVGYVKFIHSTTSLGVIESELSEKYWYFAFVQARRVI</sequence>
<dbReference type="AlphaFoldDB" id="A0A2T1NFM1"/>
<dbReference type="PANTHER" id="PTHR47360:SF1">
    <property type="entry name" value="ENDOPEPTIDASE NLPC-RELATED"/>
    <property type="match status" value="1"/>
</dbReference>
<dbReference type="EMBL" id="PXOQ01000006">
    <property type="protein sequence ID" value="PSG91553.1"/>
    <property type="molecule type" value="Genomic_DNA"/>
</dbReference>
<dbReference type="RefSeq" id="WP_106461848.1">
    <property type="nucleotide sequence ID" value="NZ_PXOQ01000006.1"/>
</dbReference>
<dbReference type="Pfam" id="PF00877">
    <property type="entry name" value="NLPC_P60"/>
    <property type="match status" value="1"/>
</dbReference>
<proteinExistence type="inferred from homology"/>
<gene>
    <name evidence="7" type="ORF">C7H52_00100</name>
</gene>
<keyword evidence="5" id="KW-0788">Thiol protease</keyword>
<dbReference type="GO" id="GO:0006508">
    <property type="term" value="P:proteolysis"/>
    <property type="evidence" value="ECO:0007669"/>
    <property type="project" value="UniProtKB-KW"/>
</dbReference>
<dbReference type="PANTHER" id="PTHR47360">
    <property type="entry name" value="MUREIN DD-ENDOPEPTIDASE MEPS/MUREIN LD-CARBOXYPEPTIDASE"/>
    <property type="match status" value="1"/>
</dbReference>
<keyword evidence="2" id="KW-0645">Protease</keyword>
<dbReference type="GO" id="GO:0008234">
    <property type="term" value="F:cysteine-type peptidase activity"/>
    <property type="evidence" value="ECO:0007669"/>
    <property type="project" value="UniProtKB-KW"/>
</dbReference>
<comment type="caution">
    <text evidence="7">The sequence shown here is derived from an EMBL/GenBank/DDBJ whole genome shotgun (WGS) entry which is preliminary data.</text>
</comment>
<accession>A0A2T1NFM1</accession>
<keyword evidence="3" id="KW-0732">Signal</keyword>
<dbReference type="InterPro" id="IPR038765">
    <property type="entry name" value="Papain-like_cys_pep_sf"/>
</dbReference>
<dbReference type="Gene3D" id="3.90.1720.10">
    <property type="entry name" value="endopeptidase domain like (from Nostoc punctiforme)"/>
    <property type="match status" value="1"/>
</dbReference>
<keyword evidence="4" id="KW-0378">Hydrolase</keyword>
<dbReference type="OrthoDB" id="9807055at2"/>
<name>A0A2T1NFM1_9FLAO</name>
<dbReference type="PROSITE" id="PS51257">
    <property type="entry name" value="PROKAR_LIPOPROTEIN"/>
    <property type="match status" value="1"/>
</dbReference>
<dbReference type="PROSITE" id="PS51935">
    <property type="entry name" value="NLPC_P60"/>
    <property type="match status" value="1"/>
</dbReference>
<dbReference type="SUPFAM" id="SSF54001">
    <property type="entry name" value="Cysteine proteinases"/>
    <property type="match status" value="1"/>
</dbReference>
<dbReference type="Proteomes" id="UP000238426">
    <property type="component" value="Unassembled WGS sequence"/>
</dbReference>
<evidence type="ECO:0000256" key="1">
    <source>
        <dbReference type="ARBA" id="ARBA00007074"/>
    </source>
</evidence>
<comment type="similarity">
    <text evidence="1">Belongs to the peptidase C40 family.</text>
</comment>
<evidence type="ECO:0000256" key="3">
    <source>
        <dbReference type="ARBA" id="ARBA00022729"/>
    </source>
</evidence>
<organism evidence="7 8">
    <name type="scientific">Aurantibacter aestuarii</name>
    <dbReference type="NCBI Taxonomy" id="1266046"/>
    <lineage>
        <taxon>Bacteria</taxon>
        <taxon>Pseudomonadati</taxon>
        <taxon>Bacteroidota</taxon>
        <taxon>Flavobacteriia</taxon>
        <taxon>Flavobacteriales</taxon>
        <taxon>Flavobacteriaceae</taxon>
        <taxon>Aurantibacter</taxon>
    </lineage>
</organism>
<dbReference type="InterPro" id="IPR000064">
    <property type="entry name" value="NLP_P60_dom"/>
</dbReference>
<evidence type="ECO:0000313" key="8">
    <source>
        <dbReference type="Proteomes" id="UP000238426"/>
    </source>
</evidence>
<dbReference type="InterPro" id="IPR052062">
    <property type="entry name" value="Murein_DD/LD_carboxypeptidase"/>
</dbReference>
<evidence type="ECO:0000256" key="2">
    <source>
        <dbReference type="ARBA" id="ARBA00022670"/>
    </source>
</evidence>
<evidence type="ECO:0000313" key="7">
    <source>
        <dbReference type="EMBL" id="PSG91553.1"/>
    </source>
</evidence>
<keyword evidence="8" id="KW-1185">Reference proteome</keyword>
<evidence type="ECO:0000256" key="4">
    <source>
        <dbReference type="ARBA" id="ARBA00022801"/>
    </source>
</evidence>
<protein>
    <submittedName>
        <fullName evidence="7">NlpC/P60 family protein</fullName>
    </submittedName>
</protein>
<feature type="domain" description="NlpC/P60" evidence="6">
    <location>
        <begin position="61"/>
        <end position="188"/>
    </location>
</feature>
<evidence type="ECO:0000256" key="5">
    <source>
        <dbReference type="ARBA" id="ARBA00022807"/>
    </source>
</evidence>
<reference evidence="7 8" key="1">
    <citation type="submission" date="2018-03" db="EMBL/GenBank/DDBJ databases">
        <title>Mesoflavibacter sp. HG37 and Mesoflavibacter sp. HG96 sp.nov., two marine bacteria isolated from seawater of Western Pacific Ocean.</title>
        <authorList>
            <person name="Cheng H."/>
            <person name="Wu Y.-H."/>
            <person name="Guo L.-L."/>
            <person name="Xu X.-W."/>
        </authorList>
    </citation>
    <scope>NUCLEOTIDE SEQUENCE [LARGE SCALE GENOMIC DNA]</scope>
    <source>
        <strain evidence="7 8">KCTC 32269</strain>
    </source>
</reference>
<evidence type="ECO:0000259" key="6">
    <source>
        <dbReference type="PROSITE" id="PS51935"/>
    </source>
</evidence>